<dbReference type="EMBL" id="JAXCEH010000018">
    <property type="protein sequence ID" value="MFA1556938.1"/>
    <property type="molecule type" value="Genomic_DNA"/>
</dbReference>
<evidence type="ECO:0000256" key="1">
    <source>
        <dbReference type="SAM" id="Phobius"/>
    </source>
</evidence>
<evidence type="ECO:0000313" key="2">
    <source>
        <dbReference type="EMBL" id="MFA1556938.1"/>
    </source>
</evidence>
<gene>
    <name evidence="2" type="ORF">SM436_24920</name>
</gene>
<keyword evidence="1" id="KW-0472">Membrane</keyword>
<proteinExistence type="predicted"/>
<reference evidence="2 3" key="1">
    <citation type="submission" date="2023-11" db="EMBL/GenBank/DDBJ databases">
        <title>Actinomadura monticuli sp. nov., isolated from volcanic ash.</title>
        <authorList>
            <person name="Lee S.D."/>
            <person name="Yang H."/>
            <person name="Kim I.S."/>
        </authorList>
    </citation>
    <scope>NUCLEOTIDE SEQUENCE [LARGE SCALE GENOMIC DNA]</scope>
    <source>
        <strain evidence="2 3">DSM 45346</strain>
    </source>
</reference>
<sequence length="257" mass="27987">MFIRARTAPSALRLMMLSVEFKKSPPDWRQSRTGRAMRLMGLLVLWGCGLLTFARAVPLDVPPSRLADDLAEGRVGHLERESGEHALADGGSVRWSTGLLTWYQASLPGPGGSSDGAGVFGEDAPEETLERLITDSPQQVKVTPVQDLHGERNWWENRHPAQFAPAAGLLWLLLLVVMARRPDHRSASRWAWFWLFTVGQLGALAYLLVEPRPLWTRDAGEAHASAPRLSGVSGFLVAIPLGLATAGAAFALRAALT</sequence>
<keyword evidence="3" id="KW-1185">Reference proteome</keyword>
<protein>
    <submittedName>
        <fullName evidence="2">Uncharacterized protein</fullName>
    </submittedName>
</protein>
<name>A0ABV4R3Y8_9ACTN</name>
<evidence type="ECO:0000313" key="3">
    <source>
        <dbReference type="Proteomes" id="UP001569904"/>
    </source>
</evidence>
<feature type="transmembrane region" description="Helical" evidence="1">
    <location>
        <begin position="161"/>
        <end position="179"/>
    </location>
</feature>
<keyword evidence="1" id="KW-0812">Transmembrane</keyword>
<feature type="transmembrane region" description="Helical" evidence="1">
    <location>
        <begin position="229"/>
        <end position="252"/>
    </location>
</feature>
<keyword evidence="1" id="KW-1133">Transmembrane helix</keyword>
<dbReference type="RefSeq" id="WP_371943689.1">
    <property type="nucleotide sequence ID" value="NZ_JAXCEH010000018.1"/>
</dbReference>
<accession>A0ABV4R3Y8</accession>
<dbReference type="Proteomes" id="UP001569904">
    <property type="component" value="Unassembled WGS sequence"/>
</dbReference>
<feature type="transmembrane region" description="Helical" evidence="1">
    <location>
        <begin position="191"/>
        <end position="209"/>
    </location>
</feature>
<organism evidence="2 3">
    <name type="scientific">Actinomadura chokoriensis</name>
    <dbReference type="NCBI Taxonomy" id="454156"/>
    <lineage>
        <taxon>Bacteria</taxon>
        <taxon>Bacillati</taxon>
        <taxon>Actinomycetota</taxon>
        <taxon>Actinomycetes</taxon>
        <taxon>Streptosporangiales</taxon>
        <taxon>Thermomonosporaceae</taxon>
        <taxon>Actinomadura</taxon>
    </lineage>
</organism>
<comment type="caution">
    <text evidence="2">The sequence shown here is derived from an EMBL/GenBank/DDBJ whole genome shotgun (WGS) entry which is preliminary data.</text>
</comment>